<comment type="caution">
    <text evidence="2">The sequence shown here is derived from an EMBL/GenBank/DDBJ whole genome shotgun (WGS) entry which is preliminary data.</text>
</comment>
<dbReference type="GO" id="GO:0016787">
    <property type="term" value="F:hydrolase activity"/>
    <property type="evidence" value="ECO:0007669"/>
    <property type="project" value="UniProtKB-KW"/>
</dbReference>
<dbReference type="AlphaFoldDB" id="A0A5M3X4B4"/>
<name>A0A5M3X4B4_9ACTN</name>
<keyword evidence="3" id="KW-1185">Reference proteome</keyword>
<dbReference type="Gene3D" id="3.40.50.1820">
    <property type="entry name" value="alpha/beta hydrolase"/>
    <property type="match status" value="1"/>
</dbReference>
<dbReference type="EMBL" id="BLAE01000041">
    <property type="protein sequence ID" value="GES12958.1"/>
    <property type="molecule type" value="Genomic_DNA"/>
</dbReference>
<evidence type="ECO:0000313" key="3">
    <source>
        <dbReference type="Proteomes" id="UP000331127"/>
    </source>
</evidence>
<dbReference type="Pfam" id="PF12697">
    <property type="entry name" value="Abhydrolase_6"/>
    <property type="match status" value="1"/>
</dbReference>
<dbReference type="RefSeq" id="WP_155358238.1">
    <property type="nucleotide sequence ID" value="NZ_BAAAHL010000009.1"/>
</dbReference>
<evidence type="ECO:0000313" key="2">
    <source>
        <dbReference type="EMBL" id="GES12958.1"/>
    </source>
</evidence>
<gene>
    <name evidence="2" type="ORF">Amac_065550</name>
</gene>
<dbReference type="SUPFAM" id="SSF53474">
    <property type="entry name" value="alpha/beta-Hydrolases"/>
    <property type="match status" value="1"/>
</dbReference>
<organism evidence="2 3">
    <name type="scientific">Acrocarpospora macrocephala</name>
    <dbReference type="NCBI Taxonomy" id="150177"/>
    <lineage>
        <taxon>Bacteria</taxon>
        <taxon>Bacillati</taxon>
        <taxon>Actinomycetota</taxon>
        <taxon>Actinomycetes</taxon>
        <taxon>Streptosporangiales</taxon>
        <taxon>Streptosporangiaceae</taxon>
        <taxon>Acrocarpospora</taxon>
    </lineage>
</organism>
<keyword evidence="2" id="KW-0378">Hydrolase</keyword>
<dbReference type="Proteomes" id="UP000331127">
    <property type="component" value="Unassembled WGS sequence"/>
</dbReference>
<reference evidence="2 3" key="1">
    <citation type="submission" date="2019-10" db="EMBL/GenBank/DDBJ databases">
        <title>Whole genome shotgun sequence of Acrocarpospora macrocephala NBRC 16266.</title>
        <authorList>
            <person name="Ichikawa N."/>
            <person name="Kimura A."/>
            <person name="Kitahashi Y."/>
            <person name="Komaki H."/>
            <person name="Oguchi A."/>
        </authorList>
    </citation>
    <scope>NUCLEOTIDE SEQUENCE [LARGE SCALE GENOMIC DNA]</scope>
    <source>
        <strain evidence="2 3">NBRC 16266</strain>
    </source>
</reference>
<dbReference type="InterPro" id="IPR000073">
    <property type="entry name" value="AB_hydrolase_1"/>
</dbReference>
<dbReference type="InterPro" id="IPR029058">
    <property type="entry name" value="AB_hydrolase_fold"/>
</dbReference>
<dbReference type="OrthoDB" id="4222986at2"/>
<protein>
    <submittedName>
        <fullName evidence="2">Alpha/beta hydrolase</fullName>
    </submittedName>
</protein>
<feature type="domain" description="AB hydrolase-1" evidence="1">
    <location>
        <begin position="33"/>
        <end position="291"/>
    </location>
</feature>
<evidence type="ECO:0000259" key="1">
    <source>
        <dbReference type="Pfam" id="PF12697"/>
    </source>
</evidence>
<accession>A0A5M3X4B4</accession>
<proteinExistence type="predicted"/>
<sequence length="299" mass="32229">MSRTAATYSKEWVTSADGTRIGYRRLGRGPGAVLLHGGVNAAQHMMKLAVALADDHTVYLPDRRGRGMSGPIGPAYSIEREDEDLAAVVHHTGAELVFGPADGGLFALHGAIGLDQVRKVAAYEPLLLLGDQDDTQIRRVFTTMQQLIRSGRSGKAIVFSAAESATQAARNGHFPAWLAAVLRGIPAGPTGRLIDLLLRLEPGRRDTVRMRELLAAIAPELDLVMATAGTIDEYRRLDADVLLMYGGRTEPIFVTTAKELNKVLPRSTVKELPRLNHDSAQTYGKPAAIAAALLEFYGA</sequence>